<dbReference type="Proteomes" id="UP000230233">
    <property type="component" value="Chromosome I"/>
</dbReference>
<evidence type="ECO:0000259" key="2">
    <source>
        <dbReference type="PROSITE" id="PS50041"/>
    </source>
</evidence>
<evidence type="ECO:0000313" key="4">
    <source>
        <dbReference type="Proteomes" id="UP000230233"/>
    </source>
</evidence>
<feature type="signal peptide" evidence="1">
    <location>
        <begin position="1"/>
        <end position="36"/>
    </location>
</feature>
<name>A0A2G5VRU8_9PELO</name>
<dbReference type="SUPFAM" id="SSF56436">
    <property type="entry name" value="C-type lectin-like"/>
    <property type="match status" value="1"/>
</dbReference>
<comment type="caution">
    <text evidence="3">The sequence shown here is derived from an EMBL/GenBank/DDBJ whole genome shotgun (WGS) entry which is preliminary data.</text>
</comment>
<dbReference type="Gene3D" id="3.10.100.10">
    <property type="entry name" value="Mannose-Binding Protein A, subunit A"/>
    <property type="match status" value="1"/>
</dbReference>
<dbReference type="STRING" id="1611254.A0A2G5VRU8"/>
<dbReference type="InterPro" id="IPR001304">
    <property type="entry name" value="C-type_lectin-like"/>
</dbReference>
<dbReference type="CDD" id="cd00037">
    <property type="entry name" value="CLECT"/>
    <property type="match status" value="1"/>
</dbReference>
<dbReference type="PROSITE" id="PS50041">
    <property type="entry name" value="C_TYPE_LECTIN_2"/>
    <property type="match status" value="1"/>
</dbReference>
<dbReference type="OrthoDB" id="5796004at2759"/>
<keyword evidence="4" id="KW-1185">Reference proteome</keyword>
<dbReference type="PANTHER" id="PTHR47517:SF2">
    <property type="entry name" value="C-TYPE LECTIN DOMAIN-CONTAINING PROTEIN"/>
    <property type="match status" value="1"/>
</dbReference>
<dbReference type="InterPro" id="IPR016186">
    <property type="entry name" value="C-type_lectin-like/link_sf"/>
</dbReference>
<sequence length="232" mass="25485">MTQLPPIKPTKPPLVSANSRAMKLLIFLTLLGITVAHDDYYSGGGHRPPPRPKPPAGRTKCPAGWMLFKRSQGNWCVGLFVGQFTQPNAELQCHQHKAVLTGLQSNNERQRLASAGQKMIQKHGYGDAAIWLGARRKGSCARAGMCQPKETFFWTDKHTKGTAGFGWAAGQPDGVLSYTLGAQSCVHQFVFPSGTTHPRWPGIMHGQLDDQYCQEGRINPNRKMYACGKLAT</sequence>
<evidence type="ECO:0000313" key="3">
    <source>
        <dbReference type="EMBL" id="PIC54482.1"/>
    </source>
</evidence>
<reference evidence="4" key="1">
    <citation type="submission" date="2017-10" db="EMBL/GenBank/DDBJ databases">
        <title>Rapid genome shrinkage in a self-fertile nematode reveals novel sperm competition proteins.</title>
        <authorList>
            <person name="Yin D."/>
            <person name="Schwarz E.M."/>
            <person name="Thomas C.G."/>
            <person name="Felde R.L."/>
            <person name="Korf I.F."/>
            <person name="Cutter A.D."/>
            <person name="Schartner C.M."/>
            <person name="Ralston E.J."/>
            <person name="Meyer B.J."/>
            <person name="Haag E.S."/>
        </authorList>
    </citation>
    <scope>NUCLEOTIDE SEQUENCE [LARGE SCALE GENOMIC DNA]</scope>
    <source>
        <strain evidence="4">JU1422</strain>
    </source>
</reference>
<evidence type="ECO:0000256" key="1">
    <source>
        <dbReference type="SAM" id="SignalP"/>
    </source>
</evidence>
<dbReference type="SMART" id="SM00034">
    <property type="entry name" value="CLECT"/>
    <property type="match status" value="1"/>
</dbReference>
<feature type="domain" description="C-type lectin" evidence="2">
    <location>
        <begin position="72"/>
        <end position="214"/>
    </location>
</feature>
<gene>
    <name evidence="3" type="primary">Cnig_chr_I.g3717</name>
    <name evidence="3" type="ORF">B9Z55_003717</name>
</gene>
<dbReference type="InterPro" id="IPR016187">
    <property type="entry name" value="CTDL_fold"/>
</dbReference>
<dbReference type="EMBL" id="PDUG01000001">
    <property type="protein sequence ID" value="PIC54482.1"/>
    <property type="molecule type" value="Genomic_DNA"/>
</dbReference>
<protein>
    <recommendedName>
        <fullName evidence="2">C-type lectin domain-containing protein</fullName>
    </recommendedName>
</protein>
<dbReference type="AlphaFoldDB" id="A0A2G5VRU8"/>
<accession>A0A2G5VRU8</accession>
<keyword evidence="1" id="KW-0732">Signal</keyword>
<organism evidence="3 4">
    <name type="scientific">Caenorhabditis nigoni</name>
    <dbReference type="NCBI Taxonomy" id="1611254"/>
    <lineage>
        <taxon>Eukaryota</taxon>
        <taxon>Metazoa</taxon>
        <taxon>Ecdysozoa</taxon>
        <taxon>Nematoda</taxon>
        <taxon>Chromadorea</taxon>
        <taxon>Rhabditida</taxon>
        <taxon>Rhabditina</taxon>
        <taxon>Rhabditomorpha</taxon>
        <taxon>Rhabditoidea</taxon>
        <taxon>Rhabditidae</taxon>
        <taxon>Peloderinae</taxon>
        <taxon>Caenorhabditis</taxon>
    </lineage>
</organism>
<feature type="chain" id="PRO_5013647047" description="C-type lectin domain-containing protein" evidence="1">
    <location>
        <begin position="37"/>
        <end position="232"/>
    </location>
</feature>
<proteinExistence type="predicted"/>
<dbReference type="PANTHER" id="PTHR47517">
    <property type="entry name" value="C-TYPE LECTIN-RELATED"/>
    <property type="match status" value="1"/>
</dbReference>